<evidence type="ECO:0000256" key="4">
    <source>
        <dbReference type="ARBA" id="ARBA00022741"/>
    </source>
</evidence>
<keyword evidence="3 14" id="KW-0808">Transferase</keyword>
<evidence type="ECO:0000256" key="5">
    <source>
        <dbReference type="ARBA" id="ARBA00022777"/>
    </source>
</evidence>
<feature type="binding site" evidence="10">
    <location>
        <position position="51"/>
    </location>
    <ligand>
        <name>ATP</name>
        <dbReference type="ChEBI" id="CHEBI:30616"/>
    </ligand>
</feature>
<evidence type="ECO:0000256" key="10">
    <source>
        <dbReference type="PIRSR" id="PIRSR630616-2"/>
    </source>
</evidence>
<feature type="region of interest" description="Disordered" evidence="15">
    <location>
        <begin position="1"/>
        <end position="34"/>
    </location>
</feature>
<dbReference type="OMA" id="AVDQKRW"/>
<dbReference type="FunFam" id="1.10.510.10:FF:000235">
    <property type="entry name" value="Serine/threonine-protein kinase ark1"/>
    <property type="match status" value="1"/>
</dbReference>
<dbReference type="PANTHER" id="PTHR24350">
    <property type="entry name" value="SERINE/THREONINE-PROTEIN KINASE IAL-RELATED"/>
    <property type="match status" value="1"/>
</dbReference>
<dbReference type="GO" id="GO:0006325">
    <property type="term" value="P:chromatin organization"/>
    <property type="evidence" value="ECO:0007669"/>
    <property type="project" value="UniProtKB-ARBA"/>
</dbReference>
<dbReference type="GeneID" id="111255532"/>
<comment type="catalytic activity">
    <reaction evidence="8 14">
        <text>L-seryl-[protein] + ATP = O-phospho-L-seryl-[protein] + ADP + H(+)</text>
        <dbReference type="Rhea" id="RHEA:17989"/>
        <dbReference type="Rhea" id="RHEA-COMP:9863"/>
        <dbReference type="Rhea" id="RHEA-COMP:11604"/>
        <dbReference type="ChEBI" id="CHEBI:15378"/>
        <dbReference type="ChEBI" id="CHEBI:29999"/>
        <dbReference type="ChEBI" id="CHEBI:30616"/>
        <dbReference type="ChEBI" id="CHEBI:83421"/>
        <dbReference type="ChEBI" id="CHEBI:456216"/>
        <dbReference type="EC" id="2.7.11.1"/>
    </reaction>
</comment>
<sequence length="311" mass="35228">MDIANRSATGKENDSKSANASPSQQPQKPGKGDMRWQLSDFEIGRALGKGKFGSVYVAREKKSKFIVALKVLFKDQLQNAQVVHQVRREIEIQSHLRHKNILRLFGYFHDEKRVYLILEFAPGGELFKKLRDVGCFNNETAARYMRQITTALQYLHSKGVIHRDIKPENLLLSKDGEELKIADFGWSVHAPSSARTTLCGTVDYLPPEMLANEKYDNRVDVWCLGILLFELLTGAPPFKQASDKLTFKAIAKGVINFPSHMHEEAKHLITQLCSGDPKKRPSLEDILRHPWLEKFAPQDDDSRTSDLGSSI</sequence>
<dbReference type="InterPro" id="IPR017441">
    <property type="entry name" value="Protein_kinase_ATP_BS"/>
</dbReference>
<dbReference type="InterPro" id="IPR000719">
    <property type="entry name" value="Prot_kinase_dom"/>
</dbReference>
<accession>A0A7M7L7Z8</accession>
<dbReference type="SMART" id="SM00220">
    <property type="entry name" value="S_TKc"/>
    <property type="match status" value="1"/>
</dbReference>
<dbReference type="Gene3D" id="1.10.510.10">
    <property type="entry name" value="Transferase(Phosphotransferase) domain 1"/>
    <property type="match status" value="1"/>
</dbReference>
<keyword evidence="18" id="KW-1185">Reference proteome</keyword>
<dbReference type="PROSITE" id="PS00108">
    <property type="entry name" value="PROTEIN_KINASE_ST"/>
    <property type="match status" value="1"/>
</dbReference>
<feature type="binding site" evidence="10">
    <location>
        <position position="183"/>
    </location>
    <ligand>
        <name>ATP</name>
        <dbReference type="ChEBI" id="CHEBI:30616"/>
    </ligand>
</feature>
<keyword evidence="2 13" id="KW-0723">Serine/threonine-protein kinase</keyword>
<dbReference type="FunFam" id="3.30.200.20:FF:000042">
    <property type="entry name" value="Aurora kinase A"/>
    <property type="match status" value="1"/>
</dbReference>
<dbReference type="GO" id="GO:0000070">
    <property type="term" value="P:mitotic sister chromatid segregation"/>
    <property type="evidence" value="ECO:0007669"/>
    <property type="project" value="UniProtKB-ARBA"/>
</dbReference>
<evidence type="ECO:0000313" key="18">
    <source>
        <dbReference type="Proteomes" id="UP000594260"/>
    </source>
</evidence>
<dbReference type="SUPFAM" id="SSF56112">
    <property type="entry name" value="Protein kinase-like (PK-like)"/>
    <property type="match status" value="1"/>
</dbReference>
<evidence type="ECO:0000256" key="3">
    <source>
        <dbReference type="ARBA" id="ARBA00022679"/>
    </source>
</evidence>
<evidence type="ECO:0000256" key="12">
    <source>
        <dbReference type="PROSITE-ProRule" id="PRU10141"/>
    </source>
</evidence>
<evidence type="ECO:0000256" key="11">
    <source>
        <dbReference type="PIRSR" id="PIRSR630616-3"/>
    </source>
</evidence>
<evidence type="ECO:0000313" key="17">
    <source>
        <dbReference type="EnsemblMetazoa" id="XP_022673330"/>
    </source>
</evidence>
<feature type="domain" description="Protein kinase" evidence="16">
    <location>
        <begin position="41"/>
        <end position="292"/>
    </location>
</feature>
<evidence type="ECO:0000256" key="15">
    <source>
        <dbReference type="SAM" id="MobiDB-lite"/>
    </source>
</evidence>
<feature type="cross-link" description="Glycyl lysine isopeptide (Lys-Gly) (interchain with G-Cter in SUMO2)" evidence="11">
    <location>
        <position position="166"/>
    </location>
</feature>
<reference evidence="17" key="1">
    <citation type="submission" date="2021-01" db="UniProtKB">
        <authorList>
            <consortium name="EnsemblMetazoa"/>
        </authorList>
    </citation>
    <scope>IDENTIFICATION</scope>
</reference>
<dbReference type="GO" id="GO:0030496">
    <property type="term" value="C:midbody"/>
    <property type="evidence" value="ECO:0007669"/>
    <property type="project" value="UniProtKB-SubCell"/>
</dbReference>
<feature type="active site" description="Proton acceptor" evidence="9">
    <location>
        <position position="164"/>
    </location>
</feature>
<evidence type="ECO:0000256" key="2">
    <source>
        <dbReference type="ARBA" id="ARBA00022527"/>
    </source>
</evidence>
<dbReference type="GO" id="GO:0004674">
    <property type="term" value="F:protein serine/threonine kinase activity"/>
    <property type="evidence" value="ECO:0007669"/>
    <property type="project" value="UniProtKB-KW"/>
</dbReference>
<dbReference type="GO" id="GO:0030261">
    <property type="term" value="P:chromosome condensation"/>
    <property type="evidence" value="ECO:0007669"/>
    <property type="project" value="UniProtKB-ARBA"/>
</dbReference>
<dbReference type="KEGG" id="vde:111255532"/>
<evidence type="ECO:0000256" key="13">
    <source>
        <dbReference type="RuleBase" id="RU000304"/>
    </source>
</evidence>
<dbReference type="InterPro" id="IPR011009">
    <property type="entry name" value="Kinase-like_dom_sf"/>
</dbReference>
<evidence type="ECO:0000256" key="7">
    <source>
        <dbReference type="ARBA" id="ARBA00047899"/>
    </source>
</evidence>
<feature type="binding site" evidence="10">
    <location>
        <begin position="168"/>
        <end position="169"/>
    </location>
    <ligand>
        <name>ATP</name>
        <dbReference type="ChEBI" id="CHEBI:30616"/>
    </ligand>
</feature>
<evidence type="ECO:0000256" key="6">
    <source>
        <dbReference type="ARBA" id="ARBA00022840"/>
    </source>
</evidence>
<organism evidence="17 18">
    <name type="scientific">Varroa destructor</name>
    <name type="common">Honeybee mite</name>
    <dbReference type="NCBI Taxonomy" id="109461"/>
    <lineage>
        <taxon>Eukaryota</taxon>
        <taxon>Metazoa</taxon>
        <taxon>Ecdysozoa</taxon>
        <taxon>Arthropoda</taxon>
        <taxon>Chelicerata</taxon>
        <taxon>Arachnida</taxon>
        <taxon>Acari</taxon>
        <taxon>Parasitiformes</taxon>
        <taxon>Mesostigmata</taxon>
        <taxon>Gamasina</taxon>
        <taxon>Dermanyssoidea</taxon>
        <taxon>Varroidae</taxon>
        <taxon>Varroa</taxon>
    </lineage>
</organism>
<protein>
    <recommendedName>
        <fullName evidence="14">Aurora kinase</fullName>
        <ecNumber evidence="14">2.7.11.1</ecNumber>
    </recommendedName>
</protein>
<keyword evidence="6 10" id="KW-0067">ATP-binding</keyword>
<keyword evidence="5 14" id="KW-0418">Kinase</keyword>
<dbReference type="PROSITE" id="PS50011">
    <property type="entry name" value="PROTEIN_KINASE_DOM"/>
    <property type="match status" value="1"/>
</dbReference>
<feature type="compositionally biased region" description="Polar residues" evidence="15">
    <location>
        <begin position="16"/>
        <end position="27"/>
    </location>
</feature>
<evidence type="ECO:0000256" key="14">
    <source>
        <dbReference type="RuleBase" id="RU367134"/>
    </source>
</evidence>
<dbReference type="InterPro" id="IPR008271">
    <property type="entry name" value="Ser/Thr_kinase_AS"/>
</dbReference>
<dbReference type="GO" id="GO:0032506">
    <property type="term" value="P:cytokinetic process"/>
    <property type="evidence" value="ECO:0007669"/>
    <property type="project" value="UniProtKB-ARBA"/>
</dbReference>
<dbReference type="RefSeq" id="XP_022673330.1">
    <property type="nucleotide sequence ID" value="XM_022817595.1"/>
</dbReference>
<dbReference type="EnsemblMetazoa" id="XM_022817595">
    <property type="protein sequence ID" value="XP_022673330"/>
    <property type="gene ID" value="LOC111255532"/>
</dbReference>
<dbReference type="FunCoup" id="A0A7M7L7Z8">
    <property type="interactions" value="443"/>
</dbReference>
<comment type="similarity">
    <text evidence="14">Belongs to the protein kinase superfamily. Ser/Thr protein kinase family. Aurora subfamily.</text>
</comment>
<feature type="binding site" evidence="10 12">
    <location>
        <position position="70"/>
    </location>
    <ligand>
        <name>ATP</name>
        <dbReference type="ChEBI" id="CHEBI:30616"/>
    </ligand>
</feature>
<dbReference type="PROSITE" id="PS00107">
    <property type="entry name" value="PROTEIN_KINASE_ATP"/>
    <property type="match status" value="1"/>
</dbReference>
<dbReference type="Gene3D" id="3.30.200.20">
    <property type="entry name" value="Phosphorylase Kinase, domain 1"/>
    <property type="match status" value="1"/>
</dbReference>
<dbReference type="EC" id="2.7.11.1" evidence="14"/>
<feature type="binding site" evidence="10">
    <location>
        <begin position="119"/>
        <end position="121"/>
    </location>
    <ligand>
        <name>ATP</name>
        <dbReference type="ChEBI" id="CHEBI:30616"/>
    </ligand>
</feature>
<dbReference type="GO" id="GO:0005524">
    <property type="term" value="F:ATP binding"/>
    <property type="evidence" value="ECO:0007669"/>
    <property type="project" value="UniProtKB-UniRule"/>
</dbReference>
<comment type="catalytic activity">
    <reaction evidence="7 14">
        <text>L-threonyl-[protein] + ATP = O-phospho-L-threonyl-[protein] + ADP + H(+)</text>
        <dbReference type="Rhea" id="RHEA:46608"/>
        <dbReference type="Rhea" id="RHEA-COMP:11060"/>
        <dbReference type="Rhea" id="RHEA-COMP:11605"/>
        <dbReference type="ChEBI" id="CHEBI:15378"/>
        <dbReference type="ChEBI" id="CHEBI:30013"/>
        <dbReference type="ChEBI" id="CHEBI:30616"/>
        <dbReference type="ChEBI" id="CHEBI:61977"/>
        <dbReference type="ChEBI" id="CHEBI:456216"/>
        <dbReference type="EC" id="2.7.11.1"/>
    </reaction>
</comment>
<dbReference type="PIRSF" id="PIRSF000654">
    <property type="entry name" value="Integrin-linked_kinase"/>
    <property type="match status" value="1"/>
</dbReference>
<evidence type="ECO:0000256" key="9">
    <source>
        <dbReference type="PIRSR" id="PIRSR630616-1"/>
    </source>
</evidence>
<dbReference type="Pfam" id="PF00069">
    <property type="entry name" value="Pkinase"/>
    <property type="match status" value="1"/>
</dbReference>
<proteinExistence type="inferred from homology"/>
<dbReference type="OrthoDB" id="377346at2759"/>
<dbReference type="InterPro" id="IPR030616">
    <property type="entry name" value="Aur-like"/>
</dbReference>
<dbReference type="CDD" id="cd14007">
    <property type="entry name" value="STKc_Aurora"/>
    <property type="match status" value="1"/>
</dbReference>
<evidence type="ECO:0000256" key="8">
    <source>
        <dbReference type="ARBA" id="ARBA00048679"/>
    </source>
</evidence>
<evidence type="ECO:0000259" key="16">
    <source>
        <dbReference type="PROSITE" id="PS50011"/>
    </source>
</evidence>
<dbReference type="InParanoid" id="A0A7M7L7Z8"/>
<comment type="subcellular location">
    <subcellularLocation>
        <location evidence="1">Midbody</location>
    </subcellularLocation>
</comment>
<dbReference type="Proteomes" id="UP000594260">
    <property type="component" value="Unplaced"/>
</dbReference>
<keyword evidence="4 10" id="KW-0547">Nucleotide-binding</keyword>
<dbReference type="AlphaFoldDB" id="A0A7M7L7Z8"/>
<name>A0A7M7L7Z8_VARDE</name>
<evidence type="ECO:0000256" key="1">
    <source>
        <dbReference type="ARBA" id="ARBA00004214"/>
    </source>
</evidence>